<dbReference type="EMBL" id="LXQA010961977">
    <property type="protein sequence ID" value="MCI78928.1"/>
    <property type="molecule type" value="Genomic_DNA"/>
</dbReference>
<accession>A0A392USD3</accession>
<keyword evidence="3" id="KW-1185">Reference proteome</keyword>
<evidence type="ECO:0000313" key="2">
    <source>
        <dbReference type="EMBL" id="MCI78928.1"/>
    </source>
</evidence>
<reference evidence="2 3" key="1">
    <citation type="journal article" date="2018" name="Front. Plant Sci.">
        <title>Red Clover (Trifolium pratense) and Zigzag Clover (T. medium) - A Picture of Genomic Similarities and Differences.</title>
        <authorList>
            <person name="Dluhosova J."/>
            <person name="Istvanek J."/>
            <person name="Nedelnik J."/>
            <person name="Repkova J."/>
        </authorList>
    </citation>
    <scope>NUCLEOTIDE SEQUENCE [LARGE SCALE GENOMIC DNA]</scope>
    <source>
        <strain evidence="3">cv. 10/8</strain>
        <tissue evidence="2">Leaf</tissue>
    </source>
</reference>
<evidence type="ECO:0000256" key="1">
    <source>
        <dbReference type="SAM" id="MobiDB-lite"/>
    </source>
</evidence>
<proteinExistence type="predicted"/>
<sequence>TRAQEEAQRAAASASTPTGHGGLMFTYGELGFDDSPGFHNFTDPPTSGC</sequence>
<evidence type="ECO:0000313" key="3">
    <source>
        <dbReference type="Proteomes" id="UP000265520"/>
    </source>
</evidence>
<gene>
    <name evidence="2" type="ORF">A2U01_0100199</name>
</gene>
<dbReference type="Proteomes" id="UP000265520">
    <property type="component" value="Unassembled WGS sequence"/>
</dbReference>
<comment type="caution">
    <text evidence="2">The sequence shown here is derived from an EMBL/GenBank/DDBJ whole genome shotgun (WGS) entry which is preliminary data.</text>
</comment>
<protein>
    <submittedName>
        <fullName evidence="2">Uncharacterized protein</fullName>
    </submittedName>
</protein>
<name>A0A392USD3_9FABA</name>
<organism evidence="2 3">
    <name type="scientific">Trifolium medium</name>
    <dbReference type="NCBI Taxonomy" id="97028"/>
    <lineage>
        <taxon>Eukaryota</taxon>
        <taxon>Viridiplantae</taxon>
        <taxon>Streptophyta</taxon>
        <taxon>Embryophyta</taxon>
        <taxon>Tracheophyta</taxon>
        <taxon>Spermatophyta</taxon>
        <taxon>Magnoliopsida</taxon>
        <taxon>eudicotyledons</taxon>
        <taxon>Gunneridae</taxon>
        <taxon>Pentapetalae</taxon>
        <taxon>rosids</taxon>
        <taxon>fabids</taxon>
        <taxon>Fabales</taxon>
        <taxon>Fabaceae</taxon>
        <taxon>Papilionoideae</taxon>
        <taxon>50 kb inversion clade</taxon>
        <taxon>NPAAA clade</taxon>
        <taxon>Hologalegina</taxon>
        <taxon>IRL clade</taxon>
        <taxon>Trifolieae</taxon>
        <taxon>Trifolium</taxon>
    </lineage>
</organism>
<feature type="non-terminal residue" evidence="2">
    <location>
        <position position="1"/>
    </location>
</feature>
<dbReference type="AlphaFoldDB" id="A0A392USD3"/>
<feature type="region of interest" description="Disordered" evidence="1">
    <location>
        <begin position="1"/>
        <end position="23"/>
    </location>
</feature>